<protein>
    <submittedName>
        <fullName evidence="1">Uncharacterized protein</fullName>
    </submittedName>
</protein>
<dbReference type="HOGENOM" id="CLU_1302105_0_0_9"/>
<keyword evidence="2" id="KW-1185">Reference proteome</keyword>
<evidence type="ECO:0000313" key="1">
    <source>
        <dbReference type="EMBL" id="EFB75155.1"/>
    </source>
</evidence>
<dbReference type="STRING" id="411471.SUBVAR_06513"/>
<gene>
    <name evidence="1" type="ORF">SUBVAR_06513</name>
</gene>
<dbReference type="EMBL" id="ACBY02000032">
    <property type="protein sequence ID" value="EFB75155.1"/>
    <property type="molecule type" value="Genomic_DNA"/>
</dbReference>
<comment type="caution">
    <text evidence="1">The sequence shown here is derived from an EMBL/GenBank/DDBJ whole genome shotgun (WGS) entry which is preliminary data.</text>
</comment>
<accession>D1PQ45</accession>
<feature type="non-terminal residue" evidence="1">
    <location>
        <position position="213"/>
    </location>
</feature>
<evidence type="ECO:0000313" key="2">
    <source>
        <dbReference type="Proteomes" id="UP000003438"/>
    </source>
</evidence>
<dbReference type="AlphaFoldDB" id="D1PQ45"/>
<reference evidence="1" key="1">
    <citation type="submission" date="2009-12" db="EMBL/GenBank/DDBJ databases">
        <authorList>
            <person name="Weinstock G."/>
            <person name="Sodergren E."/>
            <person name="Clifton S."/>
            <person name="Fulton L."/>
            <person name="Fulton B."/>
            <person name="Courtney L."/>
            <person name="Fronick C."/>
            <person name="Harrison M."/>
            <person name="Strong C."/>
            <person name="Farmer C."/>
            <person name="Delahaunty K."/>
            <person name="Markovic C."/>
            <person name="Hall O."/>
            <person name="Minx P."/>
            <person name="Tomlinson C."/>
            <person name="Mitreva M."/>
            <person name="Nelson J."/>
            <person name="Hou S."/>
            <person name="Wollam A."/>
            <person name="Pepin K.H."/>
            <person name="Johnson M."/>
            <person name="Bhonagiri V."/>
            <person name="Nash W.E."/>
            <person name="Warren W."/>
            <person name="Chinwalla A."/>
            <person name="Mardis E.R."/>
            <person name="Wilson R.K."/>
        </authorList>
    </citation>
    <scope>NUCLEOTIDE SEQUENCE [LARGE SCALE GENOMIC DNA]</scope>
    <source>
        <strain evidence="1">DSM 15176</strain>
    </source>
</reference>
<name>D1PQ45_9FIRM</name>
<sequence length="213" mass="23178">MHPVRPRPPRSAARRAGDTAHHLAGKENFLQSYLEQAFGKHDVTSAKMRGALREWLDLYYGAPRPGEDPAPRLAALIVAKLCRTVFAEYDARLDGGADDFTRGSLAALDAVRKLALQYALIGGECLLKPVLTGSALDFVPIRRDCYVPLARDAHGRLLAVGTMECHSRGATRYALLERRVAGPDGLTIETRLFELNGQALGRCVPLSTLDACA</sequence>
<dbReference type="RefSeq" id="WP_007047875.1">
    <property type="nucleotide sequence ID" value="NZ_GG704770.1"/>
</dbReference>
<dbReference type="Proteomes" id="UP000003438">
    <property type="component" value="Unassembled WGS sequence"/>
</dbReference>
<organism evidence="1 2">
    <name type="scientific">Subdoligranulum variabile DSM 15176</name>
    <dbReference type="NCBI Taxonomy" id="411471"/>
    <lineage>
        <taxon>Bacteria</taxon>
        <taxon>Bacillati</taxon>
        <taxon>Bacillota</taxon>
        <taxon>Clostridia</taxon>
        <taxon>Eubacteriales</taxon>
        <taxon>Oscillospiraceae</taxon>
        <taxon>Subdoligranulum</taxon>
    </lineage>
</organism>
<proteinExistence type="predicted"/>